<reference evidence="2 3" key="1">
    <citation type="submission" date="2018-05" db="EMBL/GenBank/DDBJ databases">
        <title>Freshwater and sediment microbial communities from various areas in North America, analyzing microbe dynamics in response to fracking.</title>
        <authorList>
            <person name="Lamendella R."/>
        </authorList>
    </citation>
    <scope>NUCLEOTIDE SEQUENCE [LARGE SCALE GENOMIC DNA]</scope>
    <source>
        <strain evidence="2 3">DB-3</strain>
    </source>
</reference>
<dbReference type="RefSeq" id="WP_110001249.1">
    <property type="nucleotide sequence ID" value="NZ_QGTZ01000011.1"/>
</dbReference>
<evidence type="ECO:0000313" key="2">
    <source>
        <dbReference type="EMBL" id="PWW36101.1"/>
    </source>
</evidence>
<sequence length="183" mass="20482">MKKKTWVVLTICCSLALGVVALANLNTNQVNANSPSLPEKISYATESYEAQKKIADAPGATTEDEQKLKELATKAADLEAELNPKSDLEEFNEVFEGYNDLFAIESTYYADQHDSEDPAVQRVLYELEQKGKLIAQFENLQLKAQTEDANLIKTLNGQSLLDKFLEETQQLNQELYPDKDSSN</sequence>
<evidence type="ECO:0000313" key="3">
    <source>
        <dbReference type="Proteomes" id="UP000247078"/>
    </source>
</evidence>
<protein>
    <submittedName>
        <fullName evidence="2">Uncharacterized protein</fullName>
    </submittedName>
</protein>
<dbReference type="AlphaFoldDB" id="A0A855Y350"/>
<name>A0A855Y350_9BACL</name>
<accession>A0A855Y350</accession>
<proteinExistence type="predicted"/>
<evidence type="ECO:0000256" key="1">
    <source>
        <dbReference type="SAM" id="SignalP"/>
    </source>
</evidence>
<gene>
    <name evidence="2" type="ORF">DET56_111134</name>
</gene>
<feature type="signal peptide" evidence="1">
    <location>
        <begin position="1"/>
        <end position="32"/>
    </location>
</feature>
<keyword evidence="1" id="KW-0732">Signal</keyword>
<feature type="chain" id="PRO_5032567442" evidence="1">
    <location>
        <begin position="33"/>
        <end position="183"/>
    </location>
</feature>
<organism evidence="2 3">
    <name type="scientific">Paenibacillus pabuli</name>
    <dbReference type="NCBI Taxonomy" id="1472"/>
    <lineage>
        <taxon>Bacteria</taxon>
        <taxon>Bacillati</taxon>
        <taxon>Bacillota</taxon>
        <taxon>Bacilli</taxon>
        <taxon>Bacillales</taxon>
        <taxon>Paenibacillaceae</taxon>
        <taxon>Paenibacillus</taxon>
    </lineage>
</organism>
<comment type="caution">
    <text evidence="2">The sequence shown here is derived from an EMBL/GenBank/DDBJ whole genome shotgun (WGS) entry which is preliminary data.</text>
</comment>
<dbReference type="EMBL" id="QGTZ01000011">
    <property type="protein sequence ID" value="PWW36101.1"/>
    <property type="molecule type" value="Genomic_DNA"/>
</dbReference>
<dbReference type="Proteomes" id="UP000247078">
    <property type="component" value="Unassembled WGS sequence"/>
</dbReference>